<dbReference type="OrthoDB" id="5909318at2759"/>
<sequence length="416" mass="47841">MKLSPMLLLLFVTFALLGSTVADYPIHARNYDGRNFSACEMSMLRNDFLHVLTCRGFVRFELRSQEFEEMNAKIDKILEENKVSGNDSCTSKIRAFWYNETAIIFLRFPDFKALEDDKSVAFWIENVAGNRNRFTRFPEPKNWAKIGVGYTPAEFFQLSVYEKTKNGAICDPNVLFYDSHEREFVSGFTEETSFFRISIDGKRRRFGVSICPEESYTQRVDPMLPSSKAQGFDEVDEKLTQAYNSHSIKSYRSQNFPNWFSVLNYKTPKDVTNLKGNECFLRQHRPDLGEMEEIFIMPEQGKELVDLSSEMATTKFRTDSVSKMALKNSEIDAPEASKNTRSDVRTSKTVKVLELEDEKLLKLVDPEKKPHNVPKDAEDVRKLSADEFQGADKNGYGEQIPSAVLMTLKLLWVVIL</sequence>
<feature type="signal peptide" evidence="1">
    <location>
        <begin position="1"/>
        <end position="22"/>
    </location>
</feature>
<organism evidence="2 3">
    <name type="scientific">Steinernema carpocapsae</name>
    <name type="common">Entomopathogenic nematode</name>
    <dbReference type="NCBI Taxonomy" id="34508"/>
    <lineage>
        <taxon>Eukaryota</taxon>
        <taxon>Metazoa</taxon>
        <taxon>Ecdysozoa</taxon>
        <taxon>Nematoda</taxon>
        <taxon>Chromadorea</taxon>
        <taxon>Rhabditida</taxon>
        <taxon>Tylenchina</taxon>
        <taxon>Panagrolaimomorpha</taxon>
        <taxon>Strongyloidoidea</taxon>
        <taxon>Steinernematidae</taxon>
        <taxon>Steinernema</taxon>
    </lineage>
</organism>
<gene>
    <name evidence="2" type="ORF">L596_010256</name>
</gene>
<reference evidence="2 3" key="1">
    <citation type="journal article" date="2015" name="Genome Biol.">
        <title>Comparative genomics of Steinernema reveals deeply conserved gene regulatory networks.</title>
        <authorList>
            <person name="Dillman A.R."/>
            <person name="Macchietto M."/>
            <person name="Porter C.F."/>
            <person name="Rogers A."/>
            <person name="Williams B."/>
            <person name="Antoshechkin I."/>
            <person name="Lee M.M."/>
            <person name="Goodwin Z."/>
            <person name="Lu X."/>
            <person name="Lewis E.E."/>
            <person name="Goodrich-Blair H."/>
            <person name="Stock S.P."/>
            <person name="Adams B.J."/>
            <person name="Sternberg P.W."/>
            <person name="Mortazavi A."/>
        </authorList>
    </citation>
    <scope>NUCLEOTIDE SEQUENCE [LARGE SCALE GENOMIC DNA]</scope>
    <source>
        <strain evidence="2 3">ALL</strain>
    </source>
</reference>
<name>A0A4U5PII8_STECR</name>
<proteinExistence type="predicted"/>
<feature type="chain" id="PRO_5020879632" evidence="1">
    <location>
        <begin position="23"/>
        <end position="416"/>
    </location>
</feature>
<evidence type="ECO:0000313" key="3">
    <source>
        <dbReference type="Proteomes" id="UP000298663"/>
    </source>
</evidence>
<dbReference type="AlphaFoldDB" id="A0A4U5PII8"/>
<keyword evidence="1" id="KW-0732">Signal</keyword>
<dbReference type="EMBL" id="AZBU02000002">
    <property type="protein sequence ID" value="TKR96201.1"/>
    <property type="molecule type" value="Genomic_DNA"/>
</dbReference>
<comment type="caution">
    <text evidence="2">The sequence shown here is derived from an EMBL/GenBank/DDBJ whole genome shotgun (WGS) entry which is preliminary data.</text>
</comment>
<evidence type="ECO:0000256" key="1">
    <source>
        <dbReference type="SAM" id="SignalP"/>
    </source>
</evidence>
<accession>A0A4U5PII8</accession>
<keyword evidence="3" id="KW-1185">Reference proteome</keyword>
<protein>
    <submittedName>
        <fullName evidence="2">Uncharacterized protein</fullName>
    </submittedName>
</protein>
<evidence type="ECO:0000313" key="2">
    <source>
        <dbReference type="EMBL" id="TKR96201.1"/>
    </source>
</evidence>
<reference evidence="2 3" key="2">
    <citation type="journal article" date="2019" name="G3 (Bethesda)">
        <title>Hybrid Assembly of the Genome of the Entomopathogenic Nematode Steinernema carpocapsae Identifies the X-Chromosome.</title>
        <authorList>
            <person name="Serra L."/>
            <person name="Macchietto M."/>
            <person name="Macias-Munoz A."/>
            <person name="McGill C.J."/>
            <person name="Rodriguez I.M."/>
            <person name="Rodriguez B."/>
            <person name="Murad R."/>
            <person name="Mortazavi A."/>
        </authorList>
    </citation>
    <scope>NUCLEOTIDE SEQUENCE [LARGE SCALE GENOMIC DNA]</scope>
    <source>
        <strain evidence="2 3">ALL</strain>
    </source>
</reference>
<dbReference type="Proteomes" id="UP000298663">
    <property type="component" value="Unassembled WGS sequence"/>
</dbReference>